<dbReference type="InterPro" id="IPR006683">
    <property type="entry name" value="Thioestr_dom"/>
</dbReference>
<dbReference type="GO" id="GO:0016787">
    <property type="term" value="F:hydrolase activity"/>
    <property type="evidence" value="ECO:0007669"/>
    <property type="project" value="UniProtKB-KW"/>
</dbReference>
<keyword evidence="2 4" id="KW-0378">Hydrolase</keyword>
<feature type="domain" description="Thioesterase" evidence="3">
    <location>
        <begin position="50"/>
        <end position="123"/>
    </location>
</feature>
<gene>
    <name evidence="4" type="ORF">ACFOEX_13540</name>
</gene>
<sequence>MTDNIPEGFRLLRDAGGQFIAVNGPLYFKKTPEGLLVGMRIEERHCNPTGVCHGGMLMTFCDMAMPMAANYAHRLGQFLPTISMTTDFVGPAKLGAWLQARTDVLKVTRNLVFTQGLITADGEPVVRASGVFKRGQDIRQMAAAREKA</sequence>
<keyword evidence="5" id="KW-1185">Reference proteome</keyword>
<dbReference type="PANTHER" id="PTHR21660:SF1">
    <property type="entry name" value="ACYL-COENZYME A THIOESTERASE 13"/>
    <property type="match status" value="1"/>
</dbReference>
<dbReference type="EMBL" id="JBHRUV010000115">
    <property type="protein sequence ID" value="MFC3267361.1"/>
    <property type="molecule type" value="Genomic_DNA"/>
</dbReference>
<proteinExistence type="inferred from homology"/>
<evidence type="ECO:0000259" key="3">
    <source>
        <dbReference type="Pfam" id="PF03061"/>
    </source>
</evidence>
<name>A0ABV7LIR8_9HYPH</name>
<dbReference type="InterPro" id="IPR003736">
    <property type="entry name" value="PAAI_dom"/>
</dbReference>
<evidence type="ECO:0000256" key="1">
    <source>
        <dbReference type="ARBA" id="ARBA00008324"/>
    </source>
</evidence>
<evidence type="ECO:0000313" key="5">
    <source>
        <dbReference type="Proteomes" id="UP001595536"/>
    </source>
</evidence>
<dbReference type="Proteomes" id="UP001595536">
    <property type="component" value="Unassembled WGS sequence"/>
</dbReference>
<organism evidence="4 5">
    <name type="scientific">Camelimonas abortus</name>
    <dbReference type="NCBI Taxonomy" id="1017184"/>
    <lineage>
        <taxon>Bacteria</taxon>
        <taxon>Pseudomonadati</taxon>
        <taxon>Pseudomonadota</taxon>
        <taxon>Alphaproteobacteria</taxon>
        <taxon>Hyphomicrobiales</taxon>
        <taxon>Chelatococcaceae</taxon>
        <taxon>Camelimonas</taxon>
    </lineage>
</organism>
<reference evidence="5" key="1">
    <citation type="journal article" date="2019" name="Int. J. Syst. Evol. Microbiol.">
        <title>The Global Catalogue of Microorganisms (GCM) 10K type strain sequencing project: providing services to taxonomists for standard genome sequencing and annotation.</title>
        <authorList>
            <consortium name="The Broad Institute Genomics Platform"/>
            <consortium name="The Broad Institute Genome Sequencing Center for Infectious Disease"/>
            <person name="Wu L."/>
            <person name="Ma J."/>
        </authorList>
    </citation>
    <scope>NUCLEOTIDE SEQUENCE [LARGE SCALE GENOMIC DNA]</scope>
    <source>
        <strain evidence="5">CCM 7941</strain>
    </source>
</reference>
<dbReference type="EC" id="3.1.2.-" evidence="4"/>
<dbReference type="InterPro" id="IPR039298">
    <property type="entry name" value="ACOT13"/>
</dbReference>
<dbReference type="PANTHER" id="PTHR21660">
    <property type="entry name" value="THIOESTERASE SUPERFAMILY MEMBER-RELATED"/>
    <property type="match status" value="1"/>
</dbReference>
<dbReference type="Pfam" id="PF03061">
    <property type="entry name" value="4HBT"/>
    <property type="match status" value="1"/>
</dbReference>
<accession>A0ABV7LIR8</accession>
<comment type="caution">
    <text evidence="4">The sequence shown here is derived from an EMBL/GenBank/DDBJ whole genome shotgun (WGS) entry which is preliminary data.</text>
</comment>
<dbReference type="RefSeq" id="WP_376832372.1">
    <property type="nucleotide sequence ID" value="NZ_JBHLWR010000006.1"/>
</dbReference>
<dbReference type="Gene3D" id="3.10.129.10">
    <property type="entry name" value="Hotdog Thioesterase"/>
    <property type="match status" value="1"/>
</dbReference>
<dbReference type="NCBIfam" id="TIGR00369">
    <property type="entry name" value="unchar_dom_1"/>
    <property type="match status" value="1"/>
</dbReference>
<evidence type="ECO:0000256" key="2">
    <source>
        <dbReference type="ARBA" id="ARBA00022801"/>
    </source>
</evidence>
<evidence type="ECO:0000313" key="4">
    <source>
        <dbReference type="EMBL" id="MFC3267361.1"/>
    </source>
</evidence>
<comment type="similarity">
    <text evidence="1">Belongs to the thioesterase PaaI family.</text>
</comment>
<protein>
    <submittedName>
        <fullName evidence="4">PaaI family thioesterase</fullName>
        <ecNumber evidence="4">3.1.2.-</ecNumber>
    </submittedName>
</protein>
<dbReference type="CDD" id="cd03443">
    <property type="entry name" value="PaaI_thioesterase"/>
    <property type="match status" value="1"/>
</dbReference>
<dbReference type="SUPFAM" id="SSF54637">
    <property type="entry name" value="Thioesterase/thiol ester dehydrase-isomerase"/>
    <property type="match status" value="1"/>
</dbReference>
<dbReference type="InterPro" id="IPR029069">
    <property type="entry name" value="HotDog_dom_sf"/>
</dbReference>